<protein>
    <submittedName>
        <fullName evidence="2">Uncharacterized protein</fullName>
    </submittedName>
</protein>
<organism evidence="2 3">
    <name type="scientific">Coccidioides immitis RMSCC 2394</name>
    <dbReference type="NCBI Taxonomy" id="404692"/>
    <lineage>
        <taxon>Eukaryota</taxon>
        <taxon>Fungi</taxon>
        <taxon>Dikarya</taxon>
        <taxon>Ascomycota</taxon>
        <taxon>Pezizomycotina</taxon>
        <taxon>Eurotiomycetes</taxon>
        <taxon>Eurotiomycetidae</taxon>
        <taxon>Onygenales</taxon>
        <taxon>Onygenaceae</taxon>
        <taxon>Coccidioides</taxon>
    </lineage>
</organism>
<sequence>MYPPRPSTGHCGDLVLSVRVVGGHSHLDQLQSTVALGIHRKKGRRVTTCRPAGCRMSKGITACQGKLPERPRQKRQPWVKQHPEGTHVDISRGPCTSPGGDTQTLKGLVQPARIEVPRNLHMWQQLGEISVLYIS</sequence>
<reference evidence="3" key="1">
    <citation type="journal article" date="2010" name="Genome Res.">
        <title>Population genomic sequencing of Coccidioides fungi reveals recent hybridization and transposon control.</title>
        <authorList>
            <person name="Neafsey D.E."/>
            <person name="Barker B.M."/>
            <person name="Sharpton T.J."/>
            <person name="Stajich J.E."/>
            <person name="Park D.J."/>
            <person name="Whiston E."/>
            <person name="Hung C.-Y."/>
            <person name="McMahan C."/>
            <person name="White J."/>
            <person name="Sykes S."/>
            <person name="Heiman D."/>
            <person name="Young S."/>
            <person name="Zeng Q."/>
            <person name="Abouelleil A."/>
            <person name="Aftuck L."/>
            <person name="Bessette D."/>
            <person name="Brown A."/>
            <person name="FitzGerald M."/>
            <person name="Lui A."/>
            <person name="Macdonald J.P."/>
            <person name="Priest M."/>
            <person name="Orbach M.J."/>
            <person name="Galgiani J.N."/>
            <person name="Kirkland T.N."/>
            <person name="Cole G.T."/>
            <person name="Birren B.W."/>
            <person name="Henn M.R."/>
            <person name="Taylor J.W."/>
            <person name="Rounsley S.D."/>
        </authorList>
    </citation>
    <scope>NUCLEOTIDE SEQUENCE [LARGE SCALE GENOMIC DNA]</scope>
    <source>
        <strain evidence="3">RMSCC 2394</strain>
    </source>
</reference>
<evidence type="ECO:0000256" key="1">
    <source>
        <dbReference type="SAM" id="MobiDB-lite"/>
    </source>
</evidence>
<proteinExistence type="predicted"/>
<evidence type="ECO:0000313" key="2">
    <source>
        <dbReference type="EMBL" id="KMP02264.1"/>
    </source>
</evidence>
<accession>A0A0J6Y5F5</accession>
<feature type="region of interest" description="Disordered" evidence="1">
    <location>
        <begin position="67"/>
        <end position="102"/>
    </location>
</feature>
<name>A0A0J6Y5F5_COCIT</name>
<gene>
    <name evidence="2" type="ORF">CIRG_10087</name>
</gene>
<dbReference type="EMBL" id="DS028102">
    <property type="protein sequence ID" value="KMP02264.1"/>
    <property type="molecule type" value="Genomic_DNA"/>
</dbReference>
<dbReference type="AlphaFoldDB" id="A0A0J6Y5F5"/>
<dbReference type="Proteomes" id="UP000054565">
    <property type="component" value="Unassembled WGS sequence"/>
</dbReference>
<feature type="compositionally biased region" description="Basic and acidic residues" evidence="1">
    <location>
        <begin position="81"/>
        <end position="90"/>
    </location>
</feature>
<evidence type="ECO:0000313" key="3">
    <source>
        <dbReference type="Proteomes" id="UP000054565"/>
    </source>
</evidence>